<sequence>MGRVGCLNYKVYLLSIVSFVVGMAELIVGGILDTVSDGLGVSVSKAGELITIYSLVFALASPVLLTLTAKVERKKLFLWSLLIFFGGNLLAFFSPNFFVLFISRIISAATGSLLVVLSITISSTIVKEEYRARAIGIIMMGVSGSLVIGVPLGLVIGQHFGWRSPFLFIAILSLISMIGIMLFFKKMEPKPVISLRQQLETLRKPKILSAQLTSLLFLTGHLTLYAYLTPFLQTALHLNSTWISIFYFIFGIAAVFGGGLGGFMADKWGSQKSILVIVSVFCLVLFILPKVTFSTILFVIVMMVWSMLSWAITPAQQNYLIETTPETAEIQQSLNNSAMHLGIAAGSVIGGLVINQQSVLHNASIGGIFVLLALISAVFSITRVQTSTKEIHEL</sequence>
<evidence type="ECO:0000256" key="5">
    <source>
        <dbReference type="ARBA" id="ARBA00022989"/>
    </source>
</evidence>
<evidence type="ECO:0000256" key="4">
    <source>
        <dbReference type="ARBA" id="ARBA00022692"/>
    </source>
</evidence>
<dbReference type="PROSITE" id="PS50850">
    <property type="entry name" value="MFS"/>
    <property type="match status" value="1"/>
</dbReference>
<dbReference type="PANTHER" id="PTHR43124">
    <property type="entry name" value="PURINE EFFLUX PUMP PBUE"/>
    <property type="match status" value="1"/>
</dbReference>
<accession>A0A5J5H1X8</accession>
<evidence type="ECO:0000313" key="9">
    <source>
        <dbReference type="EMBL" id="KAA9014616.1"/>
    </source>
</evidence>
<feature type="transmembrane region" description="Helical" evidence="7">
    <location>
        <begin position="360"/>
        <end position="381"/>
    </location>
</feature>
<dbReference type="EMBL" id="VYKL01000045">
    <property type="protein sequence ID" value="KAA9014616.1"/>
    <property type="molecule type" value="Genomic_DNA"/>
</dbReference>
<dbReference type="GO" id="GO:0022857">
    <property type="term" value="F:transmembrane transporter activity"/>
    <property type="evidence" value="ECO:0007669"/>
    <property type="project" value="InterPro"/>
</dbReference>
<dbReference type="InterPro" id="IPR001958">
    <property type="entry name" value="Tet-R_TetA/multi-R_MdtG-like"/>
</dbReference>
<proteinExistence type="predicted"/>
<keyword evidence="3" id="KW-1003">Cell membrane</keyword>
<keyword evidence="6 7" id="KW-0472">Membrane</keyword>
<evidence type="ECO:0000256" key="6">
    <source>
        <dbReference type="ARBA" id="ARBA00023136"/>
    </source>
</evidence>
<feature type="transmembrane region" description="Helical" evidence="7">
    <location>
        <begin position="240"/>
        <end position="261"/>
    </location>
</feature>
<feature type="transmembrane region" description="Helical" evidence="7">
    <location>
        <begin position="101"/>
        <end position="122"/>
    </location>
</feature>
<gene>
    <name evidence="9" type="ORF">F4V44_23695</name>
</gene>
<comment type="caution">
    <text evidence="9">The sequence shown here is derived from an EMBL/GenBank/DDBJ whole genome shotgun (WGS) entry which is preliminary data.</text>
</comment>
<feature type="transmembrane region" description="Helical" evidence="7">
    <location>
        <begin position="166"/>
        <end position="184"/>
    </location>
</feature>
<feature type="transmembrane region" description="Helical" evidence="7">
    <location>
        <begin position="76"/>
        <end position="95"/>
    </location>
</feature>
<dbReference type="InterPro" id="IPR020846">
    <property type="entry name" value="MFS_dom"/>
</dbReference>
<feature type="transmembrane region" description="Helical" evidence="7">
    <location>
        <begin position="334"/>
        <end position="354"/>
    </location>
</feature>
<feature type="transmembrane region" description="Helical" evidence="7">
    <location>
        <begin position="134"/>
        <end position="160"/>
    </location>
</feature>
<dbReference type="InterPro" id="IPR011701">
    <property type="entry name" value="MFS"/>
</dbReference>
<dbReference type="Proteomes" id="UP000326671">
    <property type="component" value="Unassembled WGS sequence"/>
</dbReference>
<dbReference type="AlphaFoldDB" id="A0A5J5H1X8"/>
<feature type="domain" description="Major facilitator superfamily (MFS) profile" evidence="8">
    <location>
        <begin position="10"/>
        <end position="388"/>
    </location>
</feature>
<dbReference type="SUPFAM" id="SSF103473">
    <property type="entry name" value="MFS general substrate transporter"/>
    <property type="match status" value="1"/>
</dbReference>
<feature type="transmembrane region" description="Helical" evidence="7">
    <location>
        <begin position="205"/>
        <end position="228"/>
    </location>
</feature>
<evidence type="ECO:0000256" key="1">
    <source>
        <dbReference type="ARBA" id="ARBA00004651"/>
    </source>
</evidence>
<dbReference type="GO" id="GO:0005886">
    <property type="term" value="C:plasma membrane"/>
    <property type="evidence" value="ECO:0007669"/>
    <property type="project" value="UniProtKB-SubCell"/>
</dbReference>
<evidence type="ECO:0000259" key="8">
    <source>
        <dbReference type="PROSITE" id="PS50850"/>
    </source>
</evidence>
<feature type="transmembrane region" description="Helical" evidence="7">
    <location>
        <begin position="12"/>
        <end position="32"/>
    </location>
</feature>
<evidence type="ECO:0000256" key="3">
    <source>
        <dbReference type="ARBA" id="ARBA00022475"/>
    </source>
</evidence>
<evidence type="ECO:0000313" key="10">
    <source>
        <dbReference type="Proteomes" id="UP000326671"/>
    </source>
</evidence>
<dbReference type="Gene3D" id="1.20.1250.20">
    <property type="entry name" value="MFS general substrate transporter like domains"/>
    <property type="match status" value="1"/>
</dbReference>
<reference evidence="9 10" key="1">
    <citation type="submission" date="2019-09" db="EMBL/GenBank/DDBJ databases">
        <title>Whole genome sequences of isolates from the Mars Exploration Rovers.</title>
        <authorList>
            <person name="Seuylemezian A."/>
            <person name="Vaishampayan P."/>
        </authorList>
    </citation>
    <scope>NUCLEOTIDE SEQUENCE [LARGE SCALE GENOMIC DNA]</scope>
    <source>
        <strain evidence="9 10">MER_TA_151</strain>
    </source>
</reference>
<evidence type="ECO:0000256" key="7">
    <source>
        <dbReference type="SAM" id="Phobius"/>
    </source>
</evidence>
<feature type="transmembrane region" description="Helical" evidence="7">
    <location>
        <begin position="295"/>
        <end position="313"/>
    </location>
</feature>
<comment type="subcellular location">
    <subcellularLocation>
        <location evidence="1">Cell membrane</location>
        <topology evidence="1">Multi-pass membrane protein</topology>
    </subcellularLocation>
</comment>
<keyword evidence="10" id="KW-1185">Reference proteome</keyword>
<keyword evidence="4 7" id="KW-0812">Transmembrane</keyword>
<evidence type="ECO:0000256" key="2">
    <source>
        <dbReference type="ARBA" id="ARBA00022448"/>
    </source>
</evidence>
<dbReference type="RefSeq" id="WP_150442542.1">
    <property type="nucleotide sequence ID" value="NZ_VYKL01000045.1"/>
</dbReference>
<dbReference type="PRINTS" id="PR01035">
    <property type="entry name" value="TCRTETA"/>
</dbReference>
<dbReference type="OrthoDB" id="2727100at2"/>
<protein>
    <submittedName>
        <fullName evidence="9">MFS transporter</fullName>
    </submittedName>
</protein>
<dbReference type="Pfam" id="PF07690">
    <property type="entry name" value="MFS_1"/>
    <property type="match status" value="1"/>
</dbReference>
<dbReference type="PANTHER" id="PTHR43124:SF10">
    <property type="entry name" value="PURINE EFFLUX PUMP PBUE"/>
    <property type="match status" value="1"/>
</dbReference>
<dbReference type="InterPro" id="IPR036259">
    <property type="entry name" value="MFS_trans_sf"/>
</dbReference>
<dbReference type="InterPro" id="IPR050189">
    <property type="entry name" value="MFS_Efflux_Transporters"/>
</dbReference>
<keyword evidence="5 7" id="KW-1133">Transmembrane helix</keyword>
<feature type="transmembrane region" description="Helical" evidence="7">
    <location>
        <begin position="273"/>
        <end position="289"/>
    </location>
</feature>
<feature type="transmembrane region" description="Helical" evidence="7">
    <location>
        <begin position="52"/>
        <end position="69"/>
    </location>
</feature>
<dbReference type="CDD" id="cd17324">
    <property type="entry name" value="MFS_NepI_like"/>
    <property type="match status" value="1"/>
</dbReference>
<organism evidence="9 10">
    <name type="scientific">Niallia endozanthoxylica</name>
    <dbReference type="NCBI Taxonomy" id="2036016"/>
    <lineage>
        <taxon>Bacteria</taxon>
        <taxon>Bacillati</taxon>
        <taxon>Bacillota</taxon>
        <taxon>Bacilli</taxon>
        <taxon>Bacillales</taxon>
        <taxon>Bacillaceae</taxon>
        <taxon>Niallia</taxon>
    </lineage>
</organism>
<name>A0A5J5H1X8_9BACI</name>
<keyword evidence="2" id="KW-0813">Transport</keyword>